<dbReference type="AlphaFoldDB" id="A0AAV5A8M0"/>
<dbReference type="EMBL" id="BPWL01000003">
    <property type="protein sequence ID" value="GJJ08245.1"/>
    <property type="molecule type" value="Genomic_DNA"/>
</dbReference>
<sequence length="69" mass="7910">MSVFFLNLPKKKTLHSDDYVQVIDAKTPQAVIGVEAEDARVDSRMIKDERIQQDPVRSIYNVDFSDRIG</sequence>
<evidence type="ECO:0000313" key="1">
    <source>
        <dbReference type="EMBL" id="GJJ08245.1"/>
    </source>
</evidence>
<protein>
    <submittedName>
        <fullName evidence="1">Uncharacterized protein</fullName>
    </submittedName>
</protein>
<reference evidence="1" key="1">
    <citation type="submission" date="2021-10" db="EMBL/GenBank/DDBJ databases">
        <title>De novo Genome Assembly of Clathrus columnatus (Basidiomycota, Fungi) Using Illumina and Nanopore Sequence Data.</title>
        <authorList>
            <person name="Ogiso-Tanaka E."/>
            <person name="Itagaki H."/>
            <person name="Hosoya T."/>
            <person name="Hosaka K."/>
        </authorList>
    </citation>
    <scope>NUCLEOTIDE SEQUENCE</scope>
    <source>
        <strain evidence="1">MO-923</strain>
    </source>
</reference>
<gene>
    <name evidence="1" type="ORF">Clacol_002454</name>
</gene>
<accession>A0AAV5A8M0</accession>
<organism evidence="1 2">
    <name type="scientific">Clathrus columnatus</name>
    <dbReference type="NCBI Taxonomy" id="1419009"/>
    <lineage>
        <taxon>Eukaryota</taxon>
        <taxon>Fungi</taxon>
        <taxon>Dikarya</taxon>
        <taxon>Basidiomycota</taxon>
        <taxon>Agaricomycotina</taxon>
        <taxon>Agaricomycetes</taxon>
        <taxon>Phallomycetidae</taxon>
        <taxon>Phallales</taxon>
        <taxon>Clathraceae</taxon>
        <taxon>Clathrus</taxon>
    </lineage>
</organism>
<keyword evidence="2" id="KW-1185">Reference proteome</keyword>
<proteinExistence type="predicted"/>
<comment type="caution">
    <text evidence="1">The sequence shown here is derived from an EMBL/GenBank/DDBJ whole genome shotgun (WGS) entry which is preliminary data.</text>
</comment>
<name>A0AAV5A8M0_9AGAM</name>
<dbReference type="Proteomes" id="UP001050691">
    <property type="component" value="Unassembled WGS sequence"/>
</dbReference>
<evidence type="ECO:0000313" key="2">
    <source>
        <dbReference type="Proteomes" id="UP001050691"/>
    </source>
</evidence>